<sequence length="274" mass="29929">MALAEAILALTLAASDAPSGAAPRPLDRVSVWIGGFEPSSDTTISAGARSNGYDLSGQLNLERDLGLDRRQPVSHARVDFLVGKRQGLSLEYFGFDRANRARLARDIEYQGRIYAAEAELSGELDYDFSSVAWRWWFGDEATVWGLGLGVAHYRVSTLFDGRAIVEGVEVDGRVSSRDGAYAPLLALGWRHSLDDRLRLYAEVSGVAKGGGPLQGHIADVSLGLEWFAFRRLGLALEYGGTQIRLEREHPGADGNGDARLDLKLRGPSLFLRLR</sequence>
<organism evidence="1 2">
    <name type="scientific">Arenimonas caeni</name>
    <dbReference type="NCBI Taxonomy" id="2058085"/>
    <lineage>
        <taxon>Bacteria</taxon>
        <taxon>Pseudomonadati</taxon>
        <taxon>Pseudomonadota</taxon>
        <taxon>Gammaproteobacteria</taxon>
        <taxon>Lysobacterales</taxon>
        <taxon>Lysobacteraceae</taxon>
        <taxon>Arenimonas</taxon>
    </lineage>
</organism>
<dbReference type="OrthoDB" id="8716343at2"/>
<evidence type="ECO:0000313" key="1">
    <source>
        <dbReference type="EMBL" id="PRH83840.1"/>
    </source>
</evidence>
<name>A0A2P6MCX0_9GAMM</name>
<dbReference type="Proteomes" id="UP000241736">
    <property type="component" value="Unassembled WGS sequence"/>
</dbReference>
<evidence type="ECO:0000313" key="2">
    <source>
        <dbReference type="Proteomes" id="UP000241736"/>
    </source>
</evidence>
<dbReference type="AlphaFoldDB" id="A0A2P6MCX0"/>
<protein>
    <recommendedName>
        <fullName evidence="3">Outer membrane protein beta-barrel domain-containing protein</fullName>
    </recommendedName>
</protein>
<dbReference type="EMBL" id="PVLF01000001">
    <property type="protein sequence ID" value="PRH83840.1"/>
    <property type="molecule type" value="Genomic_DNA"/>
</dbReference>
<proteinExistence type="predicted"/>
<accession>A0A2P6MCX0</accession>
<reference evidence="1 2" key="1">
    <citation type="submission" date="2018-03" db="EMBL/GenBank/DDBJ databases">
        <title>Arenimonas caeni sp. nov., isolated from activated sludge.</title>
        <authorList>
            <person name="Liu H."/>
        </authorList>
    </citation>
    <scope>NUCLEOTIDE SEQUENCE [LARGE SCALE GENOMIC DNA]</scope>
    <source>
        <strain evidence="2">z29</strain>
    </source>
</reference>
<dbReference type="RefSeq" id="WP_106989227.1">
    <property type="nucleotide sequence ID" value="NZ_KZ679084.1"/>
</dbReference>
<keyword evidence="2" id="KW-1185">Reference proteome</keyword>
<gene>
    <name evidence="1" type="ORF">C6N40_01485</name>
</gene>
<comment type="caution">
    <text evidence="1">The sequence shown here is derived from an EMBL/GenBank/DDBJ whole genome shotgun (WGS) entry which is preliminary data.</text>
</comment>
<evidence type="ECO:0008006" key="3">
    <source>
        <dbReference type="Google" id="ProtNLM"/>
    </source>
</evidence>